<dbReference type="InterPro" id="IPR003856">
    <property type="entry name" value="LPS_length_determ_N"/>
</dbReference>
<evidence type="ECO:0000256" key="1">
    <source>
        <dbReference type="ARBA" id="ARBA00004651"/>
    </source>
</evidence>
<accession>A0ABT4T807</accession>
<keyword evidence="10" id="KW-1185">Reference proteome</keyword>
<dbReference type="PANTHER" id="PTHR32309">
    <property type="entry name" value="TYROSINE-PROTEIN KINASE"/>
    <property type="match status" value="1"/>
</dbReference>
<comment type="caution">
    <text evidence="9">The sequence shown here is derived from an EMBL/GenBank/DDBJ whole genome shotgun (WGS) entry which is preliminary data.</text>
</comment>
<comment type="subcellular location">
    <subcellularLocation>
        <location evidence="1">Cell membrane</location>
        <topology evidence="1">Multi-pass membrane protein</topology>
    </subcellularLocation>
</comment>
<evidence type="ECO:0000256" key="3">
    <source>
        <dbReference type="ARBA" id="ARBA00022475"/>
    </source>
</evidence>
<feature type="domain" description="Polysaccharide chain length determinant N-terminal" evidence="8">
    <location>
        <begin position="20"/>
        <end position="99"/>
    </location>
</feature>
<keyword evidence="5 7" id="KW-1133">Transmembrane helix</keyword>
<dbReference type="Pfam" id="PF02706">
    <property type="entry name" value="Wzz"/>
    <property type="match status" value="1"/>
</dbReference>
<evidence type="ECO:0000256" key="7">
    <source>
        <dbReference type="SAM" id="Phobius"/>
    </source>
</evidence>
<evidence type="ECO:0000256" key="4">
    <source>
        <dbReference type="ARBA" id="ARBA00022692"/>
    </source>
</evidence>
<gene>
    <name evidence="9" type="ORF">OUY24_33925</name>
</gene>
<organism evidence="9 10">
    <name type="scientific">Nonomuraea ferruginea</name>
    <dbReference type="NCBI Taxonomy" id="46174"/>
    <lineage>
        <taxon>Bacteria</taxon>
        <taxon>Bacillati</taxon>
        <taxon>Actinomycetota</taxon>
        <taxon>Actinomycetes</taxon>
        <taxon>Streptosporangiales</taxon>
        <taxon>Streptosporangiaceae</taxon>
        <taxon>Nonomuraea</taxon>
    </lineage>
</organism>
<evidence type="ECO:0000256" key="5">
    <source>
        <dbReference type="ARBA" id="ARBA00022989"/>
    </source>
</evidence>
<name>A0ABT4T807_9ACTN</name>
<protein>
    <submittedName>
        <fullName evidence="9">Wzz/FepE/Etk N-terminal domain-containing protein</fullName>
    </submittedName>
</protein>
<evidence type="ECO:0000313" key="10">
    <source>
        <dbReference type="Proteomes" id="UP001212498"/>
    </source>
</evidence>
<keyword evidence="3" id="KW-1003">Cell membrane</keyword>
<evidence type="ECO:0000313" key="9">
    <source>
        <dbReference type="EMBL" id="MDA0645653.1"/>
    </source>
</evidence>
<keyword evidence="4 7" id="KW-0812">Transmembrane</keyword>
<comment type="similarity">
    <text evidence="2">Belongs to the CpsC/CapA family.</text>
</comment>
<reference evidence="9 10" key="1">
    <citation type="submission" date="2022-11" db="EMBL/GenBank/DDBJ databases">
        <title>Nonomuraea corallina sp. nov., a new species of the genus Nonomuraea isolated from sea side sediment in Thai sea.</title>
        <authorList>
            <person name="Ngamcharungchit C."/>
            <person name="Matsumoto A."/>
            <person name="Suriyachadkun C."/>
            <person name="Panbangred W."/>
            <person name="Inahashi Y."/>
            <person name="Intra B."/>
        </authorList>
    </citation>
    <scope>NUCLEOTIDE SEQUENCE [LARGE SCALE GENOMIC DNA]</scope>
    <source>
        <strain evidence="9 10">DSM 43553</strain>
    </source>
</reference>
<dbReference type="PANTHER" id="PTHR32309:SF31">
    <property type="entry name" value="CAPSULAR EXOPOLYSACCHARIDE FAMILY"/>
    <property type="match status" value="1"/>
</dbReference>
<evidence type="ECO:0000256" key="6">
    <source>
        <dbReference type="ARBA" id="ARBA00023136"/>
    </source>
</evidence>
<dbReference type="RefSeq" id="WP_148029121.1">
    <property type="nucleotide sequence ID" value="NZ_BAABFD010000013.1"/>
</dbReference>
<evidence type="ECO:0000256" key="2">
    <source>
        <dbReference type="ARBA" id="ARBA00006683"/>
    </source>
</evidence>
<proteinExistence type="inferred from homology"/>
<dbReference type="EMBL" id="JAPNUD010000148">
    <property type="protein sequence ID" value="MDA0645653.1"/>
    <property type="molecule type" value="Genomic_DNA"/>
</dbReference>
<dbReference type="InterPro" id="IPR050445">
    <property type="entry name" value="Bact_polysacc_biosynth/exp"/>
</dbReference>
<dbReference type="Proteomes" id="UP001212498">
    <property type="component" value="Unassembled WGS sequence"/>
</dbReference>
<keyword evidence="6 7" id="KW-0472">Membrane</keyword>
<sequence>MSLPPDRPVHRSGAELGDHLALLRRRWLLFLGCFLAGGTVGLAIMRVTPPAYTATTYVLVTSVGVPEPGNQVTSRQREQLNLDTEAQIAQSAVVATRAAAQAGTADLEPVEVSVPPNSSVLTISVTAAEPGDAALQSRAYAQAYLEHRADSARAEIAAQQQLVAVKLRQANAALSTVIGELPALPRGGPEHTRAALRQTVLSRQVAVLTQKYDALKTVTVTPGEVISAATPPQDPSSPSLPLHLGSGLMAGLLIGAAAAQARDRLDTRLRTAADVERLTGLPVLADVTRPLDHGALHELSSAVLASCPGKRLLVKAVPPALGGTPVAVPLAANVPLAVLDGTDVGDLARADAALLLIGLDGADASDVASVVRLLSRQSVPIIGAVTTTDLTPEPVRAPRGQHTSLGKLVASGEIETGIGARTTAPMHPMRRPPGSAT</sequence>
<evidence type="ECO:0000259" key="8">
    <source>
        <dbReference type="Pfam" id="PF02706"/>
    </source>
</evidence>
<feature type="transmembrane region" description="Helical" evidence="7">
    <location>
        <begin position="27"/>
        <end position="45"/>
    </location>
</feature>